<dbReference type="AlphaFoldDB" id="A0A2U1MVY8"/>
<accession>A0A2U1MVY8</accession>
<dbReference type="EMBL" id="PKPP01004230">
    <property type="protein sequence ID" value="PWA65422.1"/>
    <property type="molecule type" value="Genomic_DNA"/>
</dbReference>
<comment type="caution">
    <text evidence="3">The sequence shown here is derived from an EMBL/GenBank/DDBJ whole genome shotgun (WGS) entry which is preliminary data.</text>
</comment>
<dbReference type="Pfam" id="PF11250">
    <property type="entry name" value="FAF"/>
    <property type="match status" value="1"/>
</dbReference>
<evidence type="ECO:0000256" key="1">
    <source>
        <dbReference type="ARBA" id="ARBA00008690"/>
    </source>
</evidence>
<sequence>MSSESLSICTEGLGFESFDDVEEVMNEGYVKEECTERAGFDRKTFTRYKDLHLSGCGKRSRITGAKLPPPIGKPWVCLKSFRENGRFILKEVKIPTQELLYACREDGRLKLRFIQHDHVEIIVAPNSITIQVSTRTIKLPKT</sequence>
<gene>
    <name evidence="3" type="ORF">CTI12_AA340340</name>
</gene>
<dbReference type="PANTHER" id="PTHR33155">
    <property type="entry name" value="FANTASTIC FOUR-LIKE PROTEIN (DUF3049)"/>
    <property type="match status" value="1"/>
</dbReference>
<keyword evidence="4" id="KW-1185">Reference proteome</keyword>
<reference evidence="3 4" key="1">
    <citation type="journal article" date="2018" name="Mol. Plant">
        <title>The genome of Artemisia annua provides insight into the evolution of Asteraceae family and artemisinin biosynthesis.</title>
        <authorList>
            <person name="Shen Q."/>
            <person name="Zhang L."/>
            <person name="Liao Z."/>
            <person name="Wang S."/>
            <person name="Yan T."/>
            <person name="Shi P."/>
            <person name="Liu M."/>
            <person name="Fu X."/>
            <person name="Pan Q."/>
            <person name="Wang Y."/>
            <person name="Lv Z."/>
            <person name="Lu X."/>
            <person name="Zhang F."/>
            <person name="Jiang W."/>
            <person name="Ma Y."/>
            <person name="Chen M."/>
            <person name="Hao X."/>
            <person name="Li L."/>
            <person name="Tang Y."/>
            <person name="Lv G."/>
            <person name="Zhou Y."/>
            <person name="Sun X."/>
            <person name="Brodelius P.E."/>
            <person name="Rose J.K.C."/>
            <person name="Tang K."/>
        </authorList>
    </citation>
    <scope>NUCLEOTIDE SEQUENCE [LARGE SCALE GENOMIC DNA]</scope>
    <source>
        <strain evidence="4">cv. Huhao1</strain>
        <tissue evidence="3">Leaf</tissue>
    </source>
</reference>
<dbReference type="InterPro" id="IPR021410">
    <property type="entry name" value="FAF"/>
</dbReference>
<protein>
    <recommendedName>
        <fullName evidence="2">FAF domain-containing protein</fullName>
    </recommendedName>
</protein>
<evidence type="ECO:0000259" key="2">
    <source>
        <dbReference type="Pfam" id="PF11250"/>
    </source>
</evidence>
<proteinExistence type="inferred from homology"/>
<evidence type="ECO:0000313" key="3">
    <source>
        <dbReference type="EMBL" id="PWA65422.1"/>
    </source>
</evidence>
<organism evidence="3 4">
    <name type="scientific">Artemisia annua</name>
    <name type="common">Sweet wormwood</name>
    <dbReference type="NCBI Taxonomy" id="35608"/>
    <lineage>
        <taxon>Eukaryota</taxon>
        <taxon>Viridiplantae</taxon>
        <taxon>Streptophyta</taxon>
        <taxon>Embryophyta</taxon>
        <taxon>Tracheophyta</taxon>
        <taxon>Spermatophyta</taxon>
        <taxon>Magnoliopsida</taxon>
        <taxon>eudicotyledons</taxon>
        <taxon>Gunneridae</taxon>
        <taxon>Pentapetalae</taxon>
        <taxon>asterids</taxon>
        <taxon>campanulids</taxon>
        <taxon>Asterales</taxon>
        <taxon>Asteraceae</taxon>
        <taxon>Asteroideae</taxon>
        <taxon>Anthemideae</taxon>
        <taxon>Artemisiinae</taxon>
        <taxon>Artemisia</taxon>
    </lineage>
</organism>
<feature type="domain" description="FAF" evidence="2">
    <location>
        <begin position="67"/>
        <end position="113"/>
    </location>
</feature>
<dbReference type="OrthoDB" id="676808at2759"/>
<dbReference type="InterPro" id="IPR046431">
    <property type="entry name" value="FAF_dom"/>
</dbReference>
<dbReference type="Proteomes" id="UP000245207">
    <property type="component" value="Unassembled WGS sequence"/>
</dbReference>
<dbReference type="PANTHER" id="PTHR33155:SF9">
    <property type="entry name" value="FANTASTIC FOUR-LIKE PROTEIN (DUF3049)"/>
    <property type="match status" value="1"/>
</dbReference>
<evidence type="ECO:0000313" key="4">
    <source>
        <dbReference type="Proteomes" id="UP000245207"/>
    </source>
</evidence>
<name>A0A2U1MVY8_ARTAN</name>
<dbReference type="STRING" id="35608.A0A2U1MVY8"/>
<comment type="similarity">
    <text evidence="1">Belongs to the fantastic four family.</text>
</comment>